<evidence type="ECO:0000313" key="2">
    <source>
        <dbReference type="Proteomes" id="UP000887159"/>
    </source>
</evidence>
<gene>
    <name evidence="1" type="ORF">TNCV_4636141</name>
</gene>
<sequence length="155" mass="17833">MIHLHKASDNLLQRIQKTSVVMTHQVQFSMTQILTNVHPERVHHSCPEQNDSGREIGEGVRATFPTLPMRKPEGGGLQRTCFDCSRFPKRRVYYMCNELDISLQSLRPNTRCLLRSKRSLLILLLPNTPCQCSTPPPSMTRSVEYCPEEIYHRGI</sequence>
<name>A0A8X6UUX9_TRICX</name>
<proteinExistence type="predicted"/>
<organism evidence="1 2">
    <name type="scientific">Trichonephila clavipes</name>
    <name type="common">Golden silk orbweaver</name>
    <name type="synonym">Nephila clavipes</name>
    <dbReference type="NCBI Taxonomy" id="2585209"/>
    <lineage>
        <taxon>Eukaryota</taxon>
        <taxon>Metazoa</taxon>
        <taxon>Ecdysozoa</taxon>
        <taxon>Arthropoda</taxon>
        <taxon>Chelicerata</taxon>
        <taxon>Arachnida</taxon>
        <taxon>Araneae</taxon>
        <taxon>Araneomorphae</taxon>
        <taxon>Entelegynae</taxon>
        <taxon>Araneoidea</taxon>
        <taxon>Nephilidae</taxon>
        <taxon>Trichonephila</taxon>
    </lineage>
</organism>
<protein>
    <submittedName>
        <fullName evidence="1">Uncharacterized protein</fullName>
    </submittedName>
</protein>
<accession>A0A8X6UUX9</accession>
<dbReference type="EMBL" id="BMAU01021058">
    <property type="protein sequence ID" value="GFX88693.1"/>
    <property type="molecule type" value="Genomic_DNA"/>
</dbReference>
<evidence type="ECO:0000313" key="1">
    <source>
        <dbReference type="EMBL" id="GFX88693.1"/>
    </source>
</evidence>
<dbReference type="AlphaFoldDB" id="A0A8X6UUX9"/>
<dbReference type="Proteomes" id="UP000887159">
    <property type="component" value="Unassembled WGS sequence"/>
</dbReference>
<keyword evidence="2" id="KW-1185">Reference proteome</keyword>
<comment type="caution">
    <text evidence="1">The sequence shown here is derived from an EMBL/GenBank/DDBJ whole genome shotgun (WGS) entry which is preliminary data.</text>
</comment>
<reference evidence="1" key="1">
    <citation type="submission" date="2020-08" db="EMBL/GenBank/DDBJ databases">
        <title>Multicomponent nature underlies the extraordinary mechanical properties of spider dragline silk.</title>
        <authorList>
            <person name="Kono N."/>
            <person name="Nakamura H."/>
            <person name="Mori M."/>
            <person name="Yoshida Y."/>
            <person name="Ohtoshi R."/>
            <person name="Malay A.D."/>
            <person name="Moran D.A.P."/>
            <person name="Tomita M."/>
            <person name="Numata K."/>
            <person name="Arakawa K."/>
        </authorList>
    </citation>
    <scope>NUCLEOTIDE SEQUENCE</scope>
</reference>